<dbReference type="InterPro" id="IPR036910">
    <property type="entry name" value="HMG_box_dom_sf"/>
</dbReference>
<dbReference type="Proteomes" id="UP001205105">
    <property type="component" value="Unassembled WGS sequence"/>
</dbReference>
<keyword evidence="3" id="KW-1185">Reference proteome</keyword>
<name>A0AAD5DVN7_9CHLO</name>
<evidence type="ECO:0000313" key="3">
    <source>
        <dbReference type="Proteomes" id="UP001205105"/>
    </source>
</evidence>
<feature type="region of interest" description="Disordered" evidence="1">
    <location>
        <begin position="78"/>
        <end position="274"/>
    </location>
</feature>
<dbReference type="SUPFAM" id="SSF47095">
    <property type="entry name" value="HMG-box"/>
    <property type="match status" value="1"/>
</dbReference>
<evidence type="ECO:0000256" key="1">
    <source>
        <dbReference type="SAM" id="MobiDB-lite"/>
    </source>
</evidence>
<feature type="compositionally biased region" description="Acidic residues" evidence="1">
    <location>
        <begin position="1"/>
        <end position="10"/>
    </location>
</feature>
<reference evidence="2" key="1">
    <citation type="submission" date="2020-11" db="EMBL/GenBank/DDBJ databases">
        <title>Chlorella ohadii genome sequencing and assembly.</title>
        <authorList>
            <person name="Murik O."/>
            <person name="Treves H."/>
            <person name="Kedem I."/>
            <person name="Shotland Y."/>
            <person name="Kaplan A."/>
        </authorList>
    </citation>
    <scope>NUCLEOTIDE SEQUENCE</scope>
    <source>
        <strain evidence="2">1</strain>
    </source>
</reference>
<comment type="caution">
    <text evidence="2">The sequence shown here is derived from an EMBL/GenBank/DDBJ whole genome shotgun (WGS) entry which is preliminary data.</text>
</comment>
<feature type="compositionally biased region" description="Low complexity" evidence="1">
    <location>
        <begin position="129"/>
        <end position="153"/>
    </location>
</feature>
<accession>A0AAD5DVN7</accession>
<dbReference type="Gene3D" id="1.10.30.10">
    <property type="entry name" value="High mobility group box domain"/>
    <property type="match status" value="1"/>
</dbReference>
<feature type="compositionally biased region" description="Acidic residues" evidence="1">
    <location>
        <begin position="117"/>
        <end position="128"/>
    </location>
</feature>
<protein>
    <submittedName>
        <fullName evidence="2">Uncharacterized protein</fullName>
    </submittedName>
</protein>
<gene>
    <name evidence="2" type="ORF">COHA_003292</name>
</gene>
<proteinExistence type="predicted"/>
<feature type="region of interest" description="Disordered" evidence="1">
    <location>
        <begin position="1"/>
        <end position="57"/>
    </location>
</feature>
<feature type="compositionally biased region" description="Low complexity" evidence="1">
    <location>
        <begin position="184"/>
        <end position="231"/>
    </location>
</feature>
<dbReference type="AlphaFoldDB" id="A0AAD5DVN7"/>
<feature type="compositionally biased region" description="Basic and acidic residues" evidence="1">
    <location>
        <begin position="169"/>
        <end position="181"/>
    </location>
</feature>
<organism evidence="2 3">
    <name type="scientific">Chlorella ohadii</name>
    <dbReference type="NCBI Taxonomy" id="2649997"/>
    <lineage>
        <taxon>Eukaryota</taxon>
        <taxon>Viridiplantae</taxon>
        <taxon>Chlorophyta</taxon>
        <taxon>core chlorophytes</taxon>
        <taxon>Trebouxiophyceae</taxon>
        <taxon>Chlorellales</taxon>
        <taxon>Chlorellaceae</taxon>
        <taxon>Chlorella clade</taxon>
        <taxon>Chlorella</taxon>
    </lineage>
</organism>
<evidence type="ECO:0000313" key="2">
    <source>
        <dbReference type="EMBL" id="KAI7843121.1"/>
    </source>
</evidence>
<feature type="compositionally biased region" description="Basic residues" evidence="1">
    <location>
        <begin position="16"/>
        <end position="31"/>
    </location>
</feature>
<sequence>MSGVQEDEERSAEGQKRKRKPSSSKAGKSKKQATGTKSKGKSGKDRQARPDVTVTSREIASAAGAAWRALSADLKQQYESRGDAEKAKYAAAKKAQVRRSESQLSDGASPLDHEASEPPDGEESDAAEETPSAQPAAAEAAAAVAAAAIAAATAGGGGTQVASQGGPKGKPEAAVAKEQKPKCAAVAAAAAAAGAGEVRPGGAAKQTAARSAAIPKRSAARSAAAAAAAQQPRERRAPTPAARPPQPPKPPKEAAAPMPPLFARRSSGSLRLPAASSSTMLSDLAMPPAALPPGATAAGTAGAVPAAPADSPAVTGFSAFVQECRAAFQIHQPVLSFWLSTHPVIQVHIGNPQLGMHDLLPGLDQYLVSLAIQALAQDGLNSAIGAAGGLGADGRSDMSDKRCLLDLLLASDAGPPPPLLSLEATARETQRKAGKFELVIMPDGQAVLDRLLGKCDVPELEALNSSSLQSCFDVLDGKSCPSECKSIVDKVGKDCMLALVELTSDRLDKALHYHTPCINPLAIQEPVTEEETDACLNAVDVAADGSKCLPECKLLINRSSKACQLAIVDLTSKDVTDPDVLAFVDKLRAAFNAC</sequence>
<feature type="compositionally biased region" description="Basic and acidic residues" evidence="1">
    <location>
        <begin position="78"/>
        <end position="88"/>
    </location>
</feature>
<dbReference type="EMBL" id="JADXDR010000043">
    <property type="protein sequence ID" value="KAI7843121.1"/>
    <property type="molecule type" value="Genomic_DNA"/>
</dbReference>